<evidence type="ECO:0008006" key="4">
    <source>
        <dbReference type="Google" id="ProtNLM"/>
    </source>
</evidence>
<evidence type="ECO:0000313" key="3">
    <source>
        <dbReference type="Proteomes" id="UP001342314"/>
    </source>
</evidence>
<dbReference type="AlphaFoldDB" id="A0AAV5GMK8"/>
<dbReference type="Proteomes" id="UP001342314">
    <property type="component" value="Unassembled WGS sequence"/>
</dbReference>
<gene>
    <name evidence="2" type="ORF">Rhopal_003736-T1</name>
</gene>
<feature type="compositionally biased region" description="Low complexity" evidence="1">
    <location>
        <begin position="553"/>
        <end position="563"/>
    </location>
</feature>
<sequence>MAAAPPFAVTDSPAAPHSSSAIVEPTHIVSTDDEGVGEQFADAEENVLGANDVEKDAPAEAPRPKLSTHSSQQSLSSALAASSLADTPTARAGPLPPARRPSETVALVEAPDDNEIEALTEGASVQPRERKSSLTPSEENLLFPSAKPAEDPRRASVDGSASMRSLRSKSSKSGSAAPRPHAFATAKSYFPLVSDPKKRKADAATSPSVSSTPNDAPLSPAVPAIGPRSELPREQSSSSLASSTAPSRQPVFPTIAPSRSAGSSAFPLVKSPGATTTPPASDAASTWSGSASAASPAPARTPSSAPTRATSPPASSYAPSIAQTNRSGGTAATKRRTSQPFVPSYVASQAPSYAESFYATSAEPIGPTSIFANPTPQQRPLSDLLPKKKLLGLFGGSKKKSAAPTQGTAAAGRGKSALILDAALTTSQTWAAHRGEQSRMPAFGPPAGYRPAHQVRRQQEEAAAAAAAAGAAVAQMGGGGEDPVSQAAIAEAFARNSAHQQGGGVGAAGVARRDSVMSMGSVADIASPASGSGGAFPIRRDVFATKPRPKPSAAGGAAEGAAGPQAVQTGLGIA</sequence>
<feature type="compositionally biased region" description="Low complexity" evidence="1">
    <location>
        <begin position="70"/>
        <end position="93"/>
    </location>
</feature>
<accession>A0AAV5GMK8</accession>
<feature type="compositionally biased region" description="Polar residues" evidence="1">
    <location>
        <begin position="205"/>
        <end position="214"/>
    </location>
</feature>
<feature type="region of interest" description="Disordered" evidence="1">
    <location>
        <begin position="1"/>
        <end position="343"/>
    </location>
</feature>
<organism evidence="2 3">
    <name type="scientific">Rhodotorula paludigena</name>
    <dbReference type="NCBI Taxonomy" id="86838"/>
    <lineage>
        <taxon>Eukaryota</taxon>
        <taxon>Fungi</taxon>
        <taxon>Dikarya</taxon>
        <taxon>Basidiomycota</taxon>
        <taxon>Pucciniomycotina</taxon>
        <taxon>Microbotryomycetes</taxon>
        <taxon>Sporidiobolales</taxon>
        <taxon>Sporidiobolaceae</taxon>
        <taxon>Rhodotorula</taxon>
    </lineage>
</organism>
<reference evidence="2 3" key="1">
    <citation type="submission" date="2021-12" db="EMBL/GenBank/DDBJ databases">
        <title>High titer production of polyol ester of fatty acids by Rhodotorula paludigena BS15 towards product separation-free biomass refinery.</title>
        <authorList>
            <person name="Mano J."/>
            <person name="Ono H."/>
            <person name="Tanaka T."/>
            <person name="Naito K."/>
            <person name="Sushida H."/>
            <person name="Ike M."/>
            <person name="Tokuyasu K."/>
            <person name="Kitaoka M."/>
        </authorList>
    </citation>
    <scope>NUCLEOTIDE SEQUENCE [LARGE SCALE GENOMIC DNA]</scope>
    <source>
        <strain evidence="2 3">BS15</strain>
    </source>
</reference>
<protein>
    <recommendedName>
        <fullName evidence="4">Proteophosphoglycan ppg4</fullName>
    </recommendedName>
</protein>
<evidence type="ECO:0000256" key="1">
    <source>
        <dbReference type="SAM" id="MobiDB-lite"/>
    </source>
</evidence>
<feature type="region of interest" description="Disordered" evidence="1">
    <location>
        <begin position="545"/>
        <end position="574"/>
    </location>
</feature>
<evidence type="ECO:0000313" key="2">
    <source>
        <dbReference type="EMBL" id="GJN90722.1"/>
    </source>
</evidence>
<proteinExistence type="predicted"/>
<name>A0AAV5GMK8_9BASI</name>
<comment type="caution">
    <text evidence="2">The sequence shown here is derived from an EMBL/GenBank/DDBJ whole genome shotgun (WGS) entry which is preliminary data.</text>
</comment>
<keyword evidence="3" id="KW-1185">Reference proteome</keyword>
<dbReference type="EMBL" id="BQKY01000007">
    <property type="protein sequence ID" value="GJN90722.1"/>
    <property type="molecule type" value="Genomic_DNA"/>
</dbReference>
<feature type="compositionally biased region" description="Polar residues" evidence="1">
    <location>
        <begin position="321"/>
        <end position="330"/>
    </location>
</feature>
<feature type="compositionally biased region" description="Low complexity" evidence="1">
    <location>
        <begin position="271"/>
        <end position="320"/>
    </location>
</feature>
<feature type="compositionally biased region" description="Low complexity" evidence="1">
    <location>
        <begin position="234"/>
        <end position="249"/>
    </location>
</feature>
<feature type="compositionally biased region" description="Acidic residues" evidence="1">
    <location>
        <begin position="31"/>
        <end position="45"/>
    </location>
</feature>